<protein>
    <recommendedName>
        <fullName evidence="2">Nitroreductase domain-containing protein</fullName>
    </recommendedName>
</protein>
<dbReference type="NCBIfam" id="NF047509">
    <property type="entry name" value="Rv3131_FMN_oxido"/>
    <property type="match status" value="1"/>
</dbReference>
<evidence type="ECO:0000313" key="3">
    <source>
        <dbReference type="EMBL" id="ASN27765.1"/>
    </source>
</evidence>
<dbReference type="InterPro" id="IPR000415">
    <property type="entry name" value="Nitroreductase-like"/>
</dbReference>
<keyword evidence="4" id="KW-1185">Reference proteome</keyword>
<evidence type="ECO:0000256" key="1">
    <source>
        <dbReference type="SAM" id="MobiDB-lite"/>
    </source>
</evidence>
<dbReference type="Gene3D" id="3.40.109.10">
    <property type="entry name" value="NADH Oxidase"/>
    <property type="match status" value="2"/>
</dbReference>
<dbReference type="Pfam" id="PF00881">
    <property type="entry name" value="Nitroreductase"/>
    <property type="match status" value="1"/>
</dbReference>
<evidence type="ECO:0000313" key="4">
    <source>
        <dbReference type="Proteomes" id="UP000031501"/>
    </source>
</evidence>
<dbReference type="SUPFAM" id="SSF55469">
    <property type="entry name" value="FMN-dependent nitroreductase-like"/>
    <property type="match status" value="2"/>
</dbReference>
<feature type="compositionally biased region" description="Basic and acidic residues" evidence="1">
    <location>
        <begin position="174"/>
        <end position="196"/>
    </location>
</feature>
<feature type="region of interest" description="Disordered" evidence="1">
    <location>
        <begin position="174"/>
        <end position="208"/>
    </location>
</feature>
<sequence length="332" mass="36177">MSSTTLDTSALEKLLAAAVAAPSMHNTQPWRFRLDAGSSTVEIRAVPERSLPQEDPYGRAVHIAAGAALLNLRVAAGRLGWTPVSRLLPDPRDPTLLVAVRLQGRGGPRDAREADLYDAIPRRHSSRMPFTERAVPLAVLAELADAGHAEGARLTVAGEDETARLLRLSGLAEHRNHTDPDRAAESRRWTGGEGGRDTGIPARAFGPRDAGEHVPVRDFCALRQPDRLPSLPFERHPMLVALSTTHDHRADWLRAGQALERVLLLATVHGLRTSLLHQALEWPDLRSLLRAPDAPYGHVQMIVRLGYGPEGPATPRRTPHLFLATADDDGLP</sequence>
<dbReference type="OrthoDB" id="8156917at2"/>
<organism evidence="3 4">
    <name type="scientific">Streptomyces pluripotens</name>
    <dbReference type="NCBI Taxonomy" id="1355015"/>
    <lineage>
        <taxon>Bacteria</taxon>
        <taxon>Bacillati</taxon>
        <taxon>Actinomycetota</taxon>
        <taxon>Actinomycetes</taxon>
        <taxon>Kitasatosporales</taxon>
        <taxon>Streptomycetaceae</taxon>
        <taxon>Streptomyces</taxon>
    </lineage>
</organism>
<feature type="domain" description="Nitroreductase" evidence="2">
    <location>
        <begin position="122"/>
        <end position="307"/>
    </location>
</feature>
<dbReference type="STRING" id="1355015.LK06_030055"/>
<dbReference type="PANTHER" id="PTHR23026:SF123">
    <property type="entry name" value="NAD(P)H NITROREDUCTASE RV3131-RELATED"/>
    <property type="match status" value="1"/>
</dbReference>
<proteinExistence type="predicted"/>
<dbReference type="RefSeq" id="WP_043433265.1">
    <property type="nucleotide sequence ID" value="NZ_CP021080.1"/>
</dbReference>
<dbReference type="GO" id="GO:0016491">
    <property type="term" value="F:oxidoreductase activity"/>
    <property type="evidence" value="ECO:0007669"/>
    <property type="project" value="InterPro"/>
</dbReference>
<gene>
    <name evidence="3" type="ORF">LK07_31245</name>
</gene>
<dbReference type="Proteomes" id="UP000031501">
    <property type="component" value="Chromosome"/>
</dbReference>
<dbReference type="KEGG" id="splu:LK06_030055"/>
<dbReference type="PANTHER" id="PTHR23026">
    <property type="entry name" value="NADPH NITROREDUCTASE"/>
    <property type="match status" value="1"/>
</dbReference>
<dbReference type="EMBL" id="CP022433">
    <property type="protein sequence ID" value="ASN27765.1"/>
    <property type="molecule type" value="Genomic_DNA"/>
</dbReference>
<name>A0A221P7K2_9ACTN</name>
<dbReference type="InterPro" id="IPR029479">
    <property type="entry name" value="Nitroreductase"/>
</dbReference>
<reference evidence="3 4" key="1">
    <citation type="submission" date="2017-07" db="EMBL/GenBank/DDBJ databases">
        <title>Genome sequence of Streptomyces pluripotens MUSC 137T.</title>
        <authorList>
            <person name="Ser H.-L."/>
            <person name="Lee L.-H."/>
        </authorList>
    </citation>
    <scope>NUCLEOTIDE SEQUENCE [LARGE SCALE GENOMIC DNA]</scope>
    <source>
        <strain evidence="3 4">MUSC 137</strain>
    </source>
</reference>
<dbReference type="AlphaFoldDB" id="A0A221P7K2"/>
<accession>A0A221P7K2</accession>
<dbReference type="InterPro" id="IPR050627">
    <property type="entry name" value="Nitroreductase/BluB"/>
</dbReference>
<evidence type="ECO:0000259" key="2">
    <source>
        <dbReference type="Pfam" id="PF00881"/>
    </source>
</evidence>